<dbReference type="EMBL" id="JAIWQS010000008">
    <property type="protein sequence ID" value="KAJ8898978.1"/>
    <property type="molecule type" value="Genomic_DNA"/>
</dbReference>
<organism evidence="2 3">
    <name type="scientific">Erythroxylum novogranatense</name>
    <dbReference type="NCBI Taxonomy" id="1862640"/>
    <lineage>
        <taxon>Eukaryota</taxon>
        <taxon>Viridiplantae</taxon>
        <taxon>Streptophyta</taxon>
        <taxon>Embryophyta</taxon>
        <taxon>Tracheophyta</taxon>
        <taxon>Spermatophyta</taxon>
        <taxon>Magnoliopsida</taxon>
        <taxon>eudicotyledons</taxon>
        <taxon>Gunneridae</taxon>
        <taxon>Pentapetalae</taxon>
        <taxon>rosids</taxon>
        <taxon>fabids</taxon>
        <taxon>Malpighiales</taxon>
        <taxon>Erythroxylaceae</taxon>
        <taxon>Erythroxylum</taxon>
    </lineage>
</organism>
<name>A0AAV8UBT5_9ROSI</name>
<proteinExistence type="predicted"/>
<accession>A0AAV8UBT5</accession>
<feature type="compositionally biased region" description="Basic residues" evidence="1">
    <location>
        <begin position="16"/>
        <end position="27"/>
    </location>
</feature>
<sequence length="178" mass="19435">MDNNRGSRDAIDSRGKPLKRRSQRRKSTHEGAINMAEARREVAHALHLHRSSSSSSSPSTLGSGNSQFYCYTVSNTLPTPEPVWSTTSPSVLAAPPQGPSSAAGFWWGESSAAETAWWRGFLKNMDRDETRVSPGMFGKSENTSRDGEGPLMVEPSGLSPSTEEWLVFPSSEDQVIHV</sequence>
<feature type="region of interest" description="Disordered" evidence="1">
    <location>
        <begin position="1"/>
        <end position="33"/>
    </location>
</feature>
<evidence type="ECO:0000256" key="1">
    <source>
        <dbReference type="SAM" id="MobiDB-lite"/>
    </source>
</evidence>
<dbReference type="PANTHER" id="PTHR37256">
    <property type="entry name" value="E1A-BINDING PROTEIN P400-LIKE"/>
    <property type="match status" value="1"/>
</dbReference>
<evidence type="ECO:0000313" key="3">
    <source>
        <dbReference type="Proteomes" id="UP001159364"/>
    </source>
</evidence>
<protein>
    <submittedName>
        <fullName evidence="2">Uncharacterized protein</fullName>
    </submittedName>
</protein>
<gene>
    <name evidence="2" type="ORF">K2173_008480</name>
</gene>
<feature type="compositionally biased region" description="Basic and acidic residues" evidence="1">
    <location>
        <begin position="1"/>
        <end position="15"/>
    </location>
</feature>
<dbReference type="PANTHER" id="PTHR37256:SF3">
    <property type="entry name" value="FORMIN-F-LIKE"/>
    <property type="match status" value="1"/>
</dbReference>
<evidence type="ECO:0000313" key="2">
    <source>
        <dbReference type="EMBL" id="KAJ8898978.1"/>
    </source>
</evidence>
<reference evidence="2 3" key="1">
    <citation type="submission" date="2021-09" db="EMBL/GenBank/DDBJ databases">
        <title>Genomic insights and catalytic innovation underlie evolution of tropane alkaloids biosynthesis.</title>
        <authorList>
            <person name="Wang Y.-J."/>
            <person name="Tian T."/>
            <person name="Huang J.-P."/>
            <person name="Huang S.-X."/>
        </authorList>
    </citation>
    <scope>NUCLEOTIDE SEQUENCE [LARGE SCALE GENOMIC DNA]</scope>
    <source>
        <strain evidence="2">KIB-2018</strain>
        <tissue evidence="2">Leaf</tissue>
    </source>
</reference>
<keyword evidence="3" id="KW-1185">Reference proteome</keyword>
<comment type="caution">
    <text evidence="2">The sequence shown here is derived from an EMBL/GenBank/DDBJ whole genome shotgun (WGS) entry which is preliminary data.</text>
</comment>
<feature type="region of interest" description="Disordered" evidence="1">
    <location>
        <begin position="132"/>
        <end position="163"/>
    </location>
</feature>
<dbReference type="AlphaFoldDB" id="A0AAV8UBT5"/>
<dbReference type="Proteomes" id="UP001159364">
    <property type="component" value="Linkage Group LG08"/>
</dbReference>